<feature type="region of interest" description="Disordered" evidence="1">
    <location>
        <begin position="225"/>
        <end position="256"/>
    </location>
</feature>
<protein>
    <recommendedName>
        <fullName evidence="2">ELMO domain-containing protein</fullName>
    </recommendedName>
</protein>
<organism evidence="3 4">
    <name type="scientific">Magnusiomyces paraingens</name>
    <dbReference type="NCBI Taxonomy" id="2606893"/>
    <lineage>
        <taxon>Eukaryota</taxon>
        <taxon>Fungi</taxon>
        <taxon>Dikarya</taxon>
        <taxon>Ascomycota</taxon>
        <taxon>Saccharomycotina</taxon>
        <taxon>Dipodascomycetes</taxon>
        <taxon>Dipodascales</taxon>
        <taxon>Dipodascaceae</taxon>
        <taxon>Magnusiomyces</taxon>
    </lineage>
</organism>
<dbReference type="AlphaFoldDB" id="A0A5E8B4T7"/>
<dbReference type="Proteomes" id="UP000398389">
    <property type="component" value="Unassembled WGS sequence"/>
</dbReference>
<evidence type="ECO:0000259" key="2">
    <source>
        <dbReference type="PROSITE" id="PS51335"/>
    </source>
</evidence>
<accession>A0A5E8B4T7</accession>
<dbReference type="GO" id="GO:0005886">
    <property type="term" value="C:plasma membrane"/>
    <property type="evidence" value="ECO:0007669"/>
    <property type="project" value="TreeGrafter"/>
</dbReference>
<dbReference type="RefSeq" id="XP_031851761.1">
    <property type="nucleotide sequence ID" value="XM_031995870.1"/>
</dbReference>
<dbReference type="PANTHER" id="PTHR12771:SF56">
    <property type="entry name" value="CED-12"/>
    <property type="match status" value="1"/>
</dbReference>
<evidence type="ECO:0000313" key="4">
    <source>
        <dbReference type="Proteomes" id="UP000398389"/>
    </source>
</evidence>
<dbReference type="InterPro" id="IPR050868">
    <property type="entry name" value="ELMO_domain-containing"/>
</dbReference>
<dbReference type="PANTHER" id="PTHR12771">
    <property type="entry name" value="ENGULFMENT AND CELL MOTILITY"/>
    <property type="match status" value="1"/>
</dbReference>
<reference evidence="3 4" key="1">
    <citation type="submission" date="2019-09" db="EMBL/GenBank/DDBJ databases">
        <authorList>
            <person name="Brejova B."/>
        </authorList>
    </citation>
    <scope>NUCLEOTIDE SEQUENCE [LARGE SCALE GENOMIC DNA]</scope>
</reference>
<sequence>MTSIYQLYALLTSHPGSFLDYSAWIALRGYSSSDTGPCPINSKPITEGLWIARYIYDHVTPYLPETYFEHDIRLTSLKKQYVESLDTKGFSRLIYLVNRHLILTSTTEFGRFDSSIANDPSTSQTSSAGTKNLDQIIEFEKEIDTHESLELFLITCLTTHVAYNKITSTVQKDSVFAVQWDEDTEKRLVEMHNRVFPSDLTYSATPQTLPLHAVEVAEEAAADTAAALASVDNDDEESSPLLAQNGVANSHDDYDEENDNPLFQKSFYELDVFSRVPPPKENYKAGKDWVALGFQGANPTTDFRATGHLGLKFFESYCLSDPESARNVMAESGSFNGDLTKAWYPVALVSIHMSLFIRKITGGRFLYRGLLLNLDLLSVYELIKTYAQTPQDVNLPELITTIEKQMSDALTKLHNKLVEKYHKFWRNEVKSGVVKSPLDVDASIIRFQESIQFKLFDGSWSL</sequence>
<dbReference type="OrthoDB" id="67155at2759"/>
<dbReference type="GeneID" id="43579970"/>
<dbReference type="GO" id="GO:0007015">
    <property type="term" value="P:actin filament organization"/>
    <property type="evidence" value="ECO:0007669"/>
    <property type="project" value="TreeGrafter"/>
</dbReference>
<keyword evidence="4" id="KW-1185">Reference proteome</keyword>
<dbReference type="PROSITE" id="PS51335">
    <property type="entry name" value="ELMO"/>
    <property type="match status" value="1"/>
</dbReference>
<evidence type="ECO:0000256" key="1">
    <source>
        <dbReference type="SAM" id="MobiDB-lite"/>
    </source>
</evidence>
<feature type="domain" description="ELMO" evidence="2">
    <location>
        <begin position="268"/>
        <end position="455"/>
    </location>
</feature>
<gene>
    <name evidence="3" type="ORF">SAPINGB_P001147</name>
</gene>
<evidence type="ECO:0000313" key="3">
    <source>
        <dbReference type="EMBL" id="VVT46304.1"/>
    </source>
</evidence>
<name>A0A5E8B4T7_9ASCO</name>
<dbReference type="EMBL" id="CABVLU010000001">
    <property type="protein sequence ID" value="VVT46304.1"/>
    <property type="molecule type" value="Genomic_DNA"/>
</dbReference>
<dbReference type="InterPro" id="IPR006816">
    <property type="entry name" value="ELMO_dom"/>
</dbReference>
<proteinExistence type="predicted"/>
<dbReference type="Pfam" id="PF04727">
    <property type="entry name" value="ELMO_CED12"/>
    <property type="match status" value="1"/>
</dbReference>